<reference evidence="1 2" key="1">
    <citation type="submission" date="2008-07" db="EMBL/GenBank/DDBJ databases">
        <authorList>
            <person name="Gonzalez J."/>
            <person name="Sokolova T."/>
            <person name="Ferriera S."/>
            <person name="Johnson J."/>
            <person name="Kravitz S."/>
            <person name="Beeson K."/>
            <person name="Sutton G."/>
            <person name="Rogers Y.-H."/>
            <person name="Friedman R."/>
            <person name="Frazier M."/>
            <person name="Venter J.C."/>
        </authorList>
    </citation>
    <scope>NUCLEOTIDE SEQUENCE [LARGE SCALE GENOMIC DNA]</scope>
    <source>
        <strain evidence="1 2">DSM 12653</strain>
    </source>
</reference>
<dbReference type="AlphaFoldDB" id="A0A0F5PNN1"/>
<proteinExistence type="predicted"/>
<name>A0A0F5PNN1_9THEO</name>
<protein>
    <submittedName>
        <fullName evidence="1">Uncharacterized protein</fullName>
    </submittedName>
</protein>
<accession>A0A0F5PNN1</accession>
<organism evidence="1 2">
    <name type="scientific">Caldanaerobacter subterraneus subsp. pacificus DSM 12653</name>
    <dbReference type="NCBI Taxonomy" id="391606"/>
    <lineage>
        <taxon>Bacteria</taxon>
        <taxon>Bacillati</taxon>
        <taxon>Bacillota</taxon>
        <taxon>Clostridia</taxon>
        <taxon>Thermoanaerobacterales</taxon>
        <taxon>Thermoanaerobacteraceae</taxon>
        <taxon>Caldanaerobacter</taxon>
    </lineage>
</organism>
<dbReference type="EMBL" id="ABXP02000042">
    <property type="protein sequence ID" value="KKC30233.1"/>
    <property type="molecule type" value="Genomic_DNA"/>
</dbReference>
<evidence type="ECO:0000313" key="2">
    <source>
        <dbReference type="Proteomes" id="UP000010146"/>
    </source>
</evidence>
<comment type="caution">
    <text evidence="1">The sequence shown here is derived from an EMBL/GenBank/DDBJ whole genome shotgun (WGS) entry which is preliminary data.</text>
</comment>
<gene>
    <name evidence="1" type="ORF">CDSM653_00711</name>
</gene>
<reference evidence="1 2" key="2">
    <citation type="journal article" date="2015" name="BMC Genomics">
        <title>Analysis of three genomes within the thermophilic bacterial species Caldanaerobacter subterraneus with a focus on carbon monoxide dehydrogenase evolution and hydrolase diversity.</title>
        <authorList>
            <person name="Sant'Anna F.H."/>
            <person name="Lebedinsky A.V."/>
            <person name="Sokolova T.G."/>
            <person name="Robb F.T."/>
            <person name="Gonzalez J.M."/>
        </authorList>
    </citation>
    <scope>NUCLEOTIDE SEQUENCE [LARGE SCALE GENOMIC DNA]</scope>
    <source>
        <strain evidence="1 2">DSM 12653</strain>
    </source>
</reference>
<evidence type="ECO:0000313" key="1">
    <source>
        <dbReference type="EMBL" id="KKC30233.1"/>
    </source>
</evidence>
<dbReference type="Proteomes" id="UP000010146">
    <property type="component" value="Unassembled WGS sequence"/>
</dbReference>
<sequence>MVEYKRIKYIFYFSGEKLLERDLKGFLGADYDDAIEHMGGTLYQRS</sequence>
<reference evidence="2" key="3">
    <citation type="submission" date="2015-02" db="EMBL/GenBank/DDBJ databases">
        <title>Genome analysis of three genomes within the thermophilic hydrogenogenic bacterial species Caldanaerobacter subterraneus.</title>
        <authorList>
            <person name="Sant'Anna F.H."/>
            <person name="Lebedinsky A."/>
            <person name="Sokolova T."/>
            <person name="Robb F.T."/>
            <person name="Gonzalez J.M."/>
        </authorList>
    </citation>
    <scope>NUCLEOTIDE SEQUENCE [LARGE SCALE GENOMIC DNA]</scope>
    <source>
        <strain evidence="2">DSM 12653</strain>
    </source>
</reference>